<evidence type="ECO:0000259" key="5">
    <source>
        <dbReference type="Pfam" id="PF01266"/>
    </source>
</evidence>
<dbReference type="EMBL" id="WBKB01000006">
    <property type="protein sequence ID" value="KAB1642286.1"/>
    <property type="molecule type" value="Genomic_DNA"/>
</dbReference>
<evidence type="ECO:0000256" key="3">
    <source>
        <dbReference type="ARBA" id="ARBA00022827"/>
    </source>
</evidence>
<comment type="cofactor">
    <cofactor evidence="1">
        <name>FAD</name>
        <dbReference type="ChEBI" id="CHEBI:57692"/>
    </cofactor>
</comment>
<evidence type="ECO:0000313" key="7">
    <source>
        <dbReference type="Proteomes" id="UP000433493"/>
    </source>
</evidence>
<dbReference type="RefSeq" id="WP_158052741.1">
    <property type="nucleotide sequence ID" value="NZ_WBKB01000006.1"/>
</dbReference>
<keyword evidence="2" id="KW-0285">Flavoprotein</keyword>
<dbReference type="GO" id="GO:0050660">
    <property type="term" value="F:flavin adenine dinucleotide binding"/>
    <property type="evidence" value="ECO:0007669"/>
    <property type="project" value="InterPro"/>
</dbReference>
<evidence type="ECO:0000256" key="1">
    <source>
        <dbReference type="ARBA" id="ARBA00001974"/>
    </source>
</evidence>
<dbReference type="Gene3D" id="3.30.9.10">
    <property type="entry name" value="D-Amino Acid Oxidase, subunit A, domain 2"/>
    <property type="match status" value="1"/>
</dbReference>
<sequence>MSKSEFVVIGAGLAGAATAWQLAEQGHTVTVLERTTPANEEGSSHGSARIFRYAYPSPLYTSLVVRAKRGWDALEAASGRQLITPTGAVDFGEVRGPSRIARVLEGAGIEHELLSRDEARARFPQIAFDTGVLYHPGAGVLDAITTVETMLELAEATGNAVVRTNWEVASIERRGGGFDVRSTDGTIVTGSKVIVAAGGWLPHLLADLALPSAFLASFPTLEVRQEQAFHVPWREVDVVDGSYPSWPSFIHKRLEFETYGLPGGRDAGFRGQKLAQYNGGPKLPSALDQDGQIRPEMRERIIRYVEDFLPGAIPEPYAETTCLFTNTPNEDFVIDEADGVIVVSACSGHGGKFAPLLGELAADLATGAGTVPDEFRVAQFSAQAASAEFDGAKV</sequence>
<dbReference type="PANTHER" id="PTHR10961:SF7">
    <property type="entry name" value="FAD DEPENDENT OXIDOREDUCTASE DOMAIN-CONTAINING PROTEIN"/>
    <property type="match status" value="1"/>
</dbReference>
<dbReference type="InterPro" id="IPR006076">
    <property type="entry name" value="FAD-dep_OxRdtase"/>
</dbReference>
<keyword evidence="7" id="KW-1185">Reference proteome</keyword>
<dbReference type="OrthoDB" id="9806257at2"/>
<dbReference type="Pfam" id="PF01266">
    <property type="entry name" value="DAO"/>
    <property type="match status" value="1"/>
</dbReference>
<dbReference type="InterPro" id="IPR045170">
    <property type="entry name" value="MTOX"/>
</dbReference>
<gene>
    <name evidence="6" type="ORF">F8O05_10730</name>
</gene>
<dbReference type="SUPFAM" id="SSF54373">
    <property type="entry name" value="FAD-linked reductases, C-terminal domain"/>
    <property type="match status" value="1"/>
</dbReference>
<dbReference type="GO" id="GO:0008115">
    <property type="term" value="F:sarcosine oxidase activity"/>
    <property type="evidence" value="ECO:0007669"/>
    <property type="project" value="TreeGrafter"/>
</dbReference>
<feature type="domain" description="FAD dependent oxidoreductase" evidence="5">
    <location>
        <begin position="6"/>
        <end position="364"/>
    </location>
</feature>
<reference evidence="6 7" key="1">
    <citation type="submission" date="2019-09" db="EMBL/GenBank/DDBJ databases">
        <title>Phylogeny of genus Pseudoclavibacter and closely related genus.</title>
        <authorList>
            <person name="Li Y."/>
        </authorList>
    </citation>
    <scope>NUCLEOTIDE SEQUENCE [LARGE SCALE GENOMIC DNA]</scope>
    <source>
        <strain evidence="6 7">KCTC 13959</strain>
    </source>
</reference>
<dbReference type="SUPFAM" id="SSF51905">
    <property type="entry name" value="FAD/NAD(P)-binding domain"/>
    <property type="match status" value="1"/>
</dbReference>
<keyword evidence="3" id="KW-0274">FAD</keyword>
<keyword evidence="4" id="KW-0560">Oxidoreductase</keyword>
<evidence type="ECO:0000256" key="4">
    <source>
        <dbReference type="ARBA" id="ARBA00023002"/>
    </source>
</evidence>
<dbReference type="AlphaFoldDB" id="A0A7J5BC25"/>
<dbReference type="PANTHER" id="PTHR10961">
    <property type="entry name" value="PEROXISOMAL SARCOSINE OXIDASE"/>
    <property type="match status" value="1"/>
</dbReference>
<dbReference type="Gene3D" id="3.50.50.60">
    <property type="entry name" value="FAD/NAD(P)-binding domain"/>
    <property type="match status" value="1"/>
</dbReference>
<organism evidence="6 7">
    <name type="scientific">Gulosibacter chungangensis</name>
    <dbReference type="NCBI Taxonomy" id="979746"/>
    <lineage>
        <taxon>Bacteria</taxon>
        <taxon>Bacillati</taxon>
        <taxon>Actinomycetota</taxon>
        <taxon>Actinomycetes</taxon>
        <taxon>Micrococcales</taxon>
        <taxon>Microbacteriaceae</taxon>
        <taxon>Gulosibacter</taxon>
    </lineage>
</organism>
<accession>A0A7J5BC25</accession>
<dbReference type="InterPro" id="IPR036188">
    <property type="entry name" value="FAD/NAD-bd_sf"/>
</dbReference>
<evidence type="ECO:0000313" key="6">
    <source>
        <dbReference type="EMBL" id="KAB1642286.1"/>
    </source>
</evidence>
<dbReference type="Proteomes" id="UP000433493">
    <property type="component" value="Unassembled WGS sequence"/>
</dbReference>
<comment type="caution">
    <text evidence="6">The sequence shown here is derived from an EMBL/GenBank/DDBJ whole genome shotgun (WGS) entry which is preliminary data.</text>
</comment>
<protein>
    <submittedName>
        <fullName evidence="6">FAD-dependent oxidoreductase</fullName>
    </submittedName>
</protein>
<name>A0A7J5BC25_9MICO</name>
<evidence type="ECO:0000256" key="2">
    <source>
        <dbReference type="ARBA" id="ARBA00022630"/>
    </source>
</evidence>
<proteinExistence type="predicted"/>